<evidence type="ECO:0000256" key="4">
    <source>
        <dbReference type="ARBA" id="ARBA00023163"/>
    </source>
</evidence>
<dbReference type="HOGENOM" id="CLU_021268_0_0_1"/>
<reference evidence="11" key="4">
    <citation type="submission" date="2015-06" db="UniProtKB">
        <authorList>
            <consortium name="EnsemblMetazoa"/>
        </authorList>
    </citation>
    <scope>IDENTIFICATION</scope>
</reference>
<name>W5JLG3_ANODA</name>
<dbReference type="FunCoup" id="W5JLG3">
    <property type="interactions" value="1118"/>
</dbReference>
<dbReference type="Gene3D" id="6.10.140.340">
    <property type="match status" value="1"/>
</dbReference>
<evidence type="ECO:0000313" key="11">
    <source>
        <dbReference type="EnsemblMetazoa" id="ADAC004116-PA"/>
    </source>
</evidence>
<evidence type="ECO:0000256" key="8">
    <source>
        <dbReference type="SAM" id="Phobius"/>
    </source>
</evidence>
<dbReference type="EMBL" id="ADMH02001084">
    <property type="protein sequence ID" value="ETN64148.1"/>
    <property type="molecule type" value="Genomic_DNA"/>
</dbReference>
<feature type="region of interest" description="Disordered" evidence="7">
    <location>
        <begin position="378"/>
        <end position="467"/>
    </location>
</feature>
<keyword evidence="8" id="KW-1133">Transmembrane helix</keyword>
<evidence type="ECO:0000313" key="10">
    <source>
        <dbReference type="EMBL" id="ETN64148.1"/>
    </source>
</evidence>
<evidence type="ECO:0000256" key="1">
    <source>
        <dbReference type="ARBA" id="ARBA00004123"/>
    </source>
</evidence>
<dbReference type="STRING" id="43151.W5JLG3"/>
<dbReference type="InterPro" id="IPR036390">
    <property type="entry name" value="WH_DNA-bd_sf"/>
</dbReference>
<feature type="region of interest" description="Disordered" evidence="7">
    <location>
        <begin position="144"/>
        <end position="165"/>
    </location>
</feature>
<keyword evidence="8" id="KW-0812">Transmembrane</keyword>
<dbReference type="InterPro" id="IPR031176">
    <property type="entry name" value="ELL/occludin"/>
</dbReference>
<comment type="similarity">
    <text evidence="2 6">Belongs to the ELL/occludin family.</text>
</comment>
<dbReference type="eggNOG" id="KOG4796">
    <property type="taxonomic scope" value="Eukaryota"/>
</dbReference>
<accession>W5JLG3</accession>
<feature type="domain" description="OCEL" evidence="9">
    <location>
        <begin position="511"/>
        <end position="620"/>
    </location>
</feature>
<dbReference type="GO" id="GO:0000987">
    <property type="term" value="F:cis-regulatory region sequence-specific DNA binding"/>
    <property type="evidence" value="ECO:0007669"/>
    <property type="project" value="TreeGrafter"/>
</dbReference>
<feature type="region of interest" description="Disordered" evidence="7">
    <location>
        <begin position="213"/>
        <end position="295"/>
    </location>
</feature>
<dbReference type="VEuPathDB" id="VectorBase:ADAR2_005593"/>
<evidence type="ECO:0000256" key="7">
    <source>
        <dbReference type="SAM" id="MobiDB-lite"/>
    </source>
</evidence>
<reference evidence="10" key="2">
    <citation type="submission" date="2010-05" db="EMBL/GenBank/DDBJ databases">
        <authorList>
            <person name="Almeida L.G."/>
            <person name="Nicolas M.F."/>
            <person name="Souza R.C."/>
            <person name="Vasconcelos A.T.R."/>
        </authorList>
    </citation>
    <scope>NUCLEOTIDE SEQUENCE</scope>
</reference>
<dbReference type="InterPro" id="IPR019464">
    <property type="entry name" value="ELL_N"/>
</dbReference>
<dbReference type="GO" id="GO:0008023">
    <property type="term" value="C:transcription elongation factor complex"/>
    <property type="evidence" value="ECO:0007669"/>
    <property type="project" value="InterPro"/>
</dbReference>
<dbReference type="PANTHER" id="PTHR23288:SF17">
    <property type="entry name" value="RNA POLYMERASE II ELONGATION FACTOR ELL"/>
    <property type="match status" value="1"/>
</dbReference>
<evidence type="ECO:0000256" key="6">
    <source>
        <dbReference type="PROSITE-ProRule" id="PRU01324"/>
    </source>
</evidence>
<reference evidence="10 12" key="1">
    <citation type="journal article" date="2010" name="BMC Genomics">
        <title>Combination of measures distinguishes pre-miRNAs from other stem-loops in the genome of the newly sequenced Anopheles darlingi.</title>
        <authorList>
            <person name="Mendes N.D."/>
            <person name="Freitas A.T."/>
            <person name="Vasconcelos A.T."/>
            <person name="Sagot M.F."/>
        </authorList>
    </citation>
    <scope>NUCLEOTIDE SEQUENCE</scope>
</reference>
<feature type="compositionally biased region" description="Low complexity" evidence="7">
    <location>
        <begin position="217"/>
        <end position="249"/>
    </location>
</feature>
<organism evidence="10">
    <name type="scientific">Anopheles darlingi</name>
    <name type="common">Mosquito</name>
    <dbReference type="NCBI Taxonomy" id="43151"/>
    <lineage>
        <taxon>Eukaryota</taxon>
        <taxon>Metazoa</taxon>
        <taxon>Ecdysozoa</taxon>
        <taxon>Arthropoda</taxon>
        <taxon>Hexapoda</taxon>
        <taxon>Insecta</taxon>
        <taxon>Pterygota</taxon>
        <taxon>Neoptera</taxon>
        <taxon>Endopterygota</taxon>
        <taxon>Diptera</taxon>
        <taxon>Nematocera</taxon>
        <taxon>Culicoidea</taxon>
        <taxon>Culicidae</taxon>
        <taxon>Anophelinae</taxon>
        <taxon>Anopheles</taxon>
    </lineage>
</organism>
<dbReference type="GO" id="GO:0006368">
    <property type="term" value="P:transcription elongation by RNA polymerase II"/>
    <property type="evidence" value="ECO:0007669"/>
    <property type="project" value="InterPro"/>
</dbReference>
<dbReference type="InterPro" id="IPR010844">
    <property type="entry name" value="Occludin_ELL"/>
</dbReference>
<feature type="compositionally biased region" description="Low complexity" evidence="7">
    <location>
        <begin position="390"/>
        <end position="407"/>
    </location>
</feature>
<comment type="subcellular location">
    <subcellularLocation>
        <location evidence="1">Nucleus</location>
    </subcellularLocation>
</comment>
<gene>
    <name evidence="10" type="ORF">AND_004116</name>
</gene>
<feature type="compositionally biased region" description="Polar residues" evidence="7">
    <location>
        <begin position="408"/>
        <end position="418"/>
    </location>
</feature>
<proteinExistence type="inferred from homology"/>
<dbReference type="AlphaFoldDB" id="W5JLG3"/>
<dbReference type="InterPro" id="IPR042065">
    <property type="entry name" value="E3_ELL-like"/>
</dbReference>
<dbReference type="GO" id="GO:0042795">
    <property type="term" value="P:snRNA transcription by RNA polymerase II"/>
    <property type="evidence" value="ECO:0007669"/>
    <property type="project" value="TreeGrafter"/>
</dbReference>
<keyword evidence="4" id="KW-0804">Transcription</keyword>
<feature type="compositionally biased region" description="Low complexity" evidence="7">
    <location>
        <begin position="269"/>
        <end position="279"/>
    </location>
</feature>
<keyword evidence="3" id="KW-0805">Transcription regulation</keyword>
<feature type="transmembrane region" description="Helical" evidence="8">
    <location>
        <begin position="13"/>
        <end position="39"/>
    </location>
</feature>
<dbReference type="Proteomes" id="UP000000673">
    <property type="component" value="Unassembled WGS sequence"/>
</dbReference>
<dbReference type="OMA" id="EAIEMRY"/>
<evidence type="ECO:0000259" key="9">
    <source>
        <dbReference type="PROSITE" id="PS51980"/>
    </source>
</evidence>
<dbReference type="EnsemblMetazoa" id="ADAC004116-RA">
    <property type="protein sequence ID" value="ADAC004116-PA"/>
    <property type="gene ID" value="ADAC004116"/>
</dbReference>
<dbReference type="Gene3D" id="1.10.10.2670">
    <property type="entry name" value="E3 ubiquitin-protein ligase"/>
    <property type="match status" value="1"/>
</dbReference>
<evidence type="ECO:0000256" key="2">
    <source>
        <dbReference type="ARBA" id="ARBA00009171"/>
    </source>
</evidence>
<dbReference type="PROSITE" id="PS51980">
    <property type="entry name" value="OCEL"/>
    <property type="match status" value="1"/>
</dbReference>
<reference evidence="10" key="3">
    <citation type="journal article" date="2013" name="Nucleic Acids Res.">
        <title>The genome of Anopheles darlingi, the main neotropical malaria vector.</title>
        <authorList>
            <person name="Marinotti O."/>
            <person name="Cerqueira G.C."/>
            <person name="de Almeida L.G."/>
            <person name="Ferro M.I."/>
            <person name="Loreto E.L."/>
            <person name="Zaha A."/>
            <person name="Teixeira S.M."/>
            <person name="Wespiser A.R."/>
            <person name="Almeida E Silva A."/>
            <person name="Schlindwein A.D."/>
            <person name="Pacheco A.C."/>
            <person name="Silva A.L."/>
            <person name="Graveley B.R."/>
            <person name="Walenz B.P."/>
            <person name="Lima Bde A."/>
            <person name="Ribeiro C.A."/>
            <person name="Nunes-Silva C.G."/>
            <person name="de Carvalho C.R."/>
            <person name="Soares C.M."/>
            <person name="de Menezes C.B."/>
            <person name="Matiolli C."/>
            <person name="Caffrey D."/>
            <person name="Araujo D.A."/>
            <person name="de Oliveira D.M."/>
            <person name="Golenbock D."/>
            <person name="Grisard E.C."/>
            <person name="Fantinatti-Garboggini F."/>
            <person name="de Carvalho F.M."/>
            <person name="Barcellos F.G."/>
            <person name="Prosdocimi F."/>
            <person name="May G."/>
            <person name="Azevedo Junior G.M."/>
            <person name="Guimaraes G.M."/>
            <person name="Goldman G.H."/>
            <person name="Padilha I.Q."/>
            <person name="Batista Jda S."/>
            <person name="Ferro J.A."/>
            <person name="Ribeiro J.M."/>
            <person name="Fietto J.L."/>
            <person name="Dabbas K.M."/>
            <person name="Cerdeira L."/>
            <person name="Agnez-Lima L.F."/>
            <person name="Brocchi M."/>
            <person name="de Carvalho M.O."/>
            <person name="Teixeira Mde M."/>
            <person name="Diniz Maia Mde M."/>
            <person name="Goldman M.H."/>
            <person name="Cruz Schneider M.P."/>
            <person name="Felipe M.S."/>
            <person name="Hungria M."/>
            <person name="Nicolas M.F."/>
            <person name="Pereira M."/>
            <person name="Montes M.A."/>
            <person name="Cantao M.E."/>
            <person name="Vincentz M."/>
            <person name="Rafael M.S."/>
            <person name="Silverman N."/>
            <person name="Stoco P.H."/>
            <person name="Souza R.C."/>
            <person name="Vicentini R."/>
            <person name="Gazzinelli R.T."/>
            <person name="Neves Rde O."/>
            <person name="Silva R."/>
            <person name="Astolfi-Filho S."/>
            <person name="Maciel T.E."/>
            <person name="Urmenyi T.P."/>
            <person name="Tadei W.P."/>
            <person name="Camargo E.P."/>
            <person name="de Vasconcelos A.T."/>
        </authorList>
    </citation>
    <scope>NUCLEOTIDE SEQUENCE</scope>
</reference>
<feature type="compositionally biased region" description="Basic and acidic residues" evidence="7">
    <location>
        <begin position="443"/>
        <end position="453"/>
    </location>
</feature>
<dbReference type="SUPFAM" id="SSF46785">
    <property type="entry name" value="Winged helix' DNA-binding domain"/>
    <property type="match status" value="1"/>
</dbReference>
<evidence type="ECO:0000256" key="3">
    <source>
        <dbReference type="ARBA" id="ARBA00023015"/>
    </source>
</evidence>
<keyword evidence="5" id="KW-0539">Nucleus</keyword>
<evidence type="ECO:0000256" key="5">
    <source>
        <dbReference type="ARBA" id="ARBA00023242"/>
    </source>
</evidence>
<protein>
    <recommendedName>
        <fullName evidence="9">OCEL domain-containing protein</fullName>
    </recommendedName>
</protein>
<sequence length="631" mass="72068">MVPYSFNCVCADLLIRLCSATICDILFATSFYLLILLILSTHQQAKLGSSSGNPSIQFLQNGQGCLSFPSGGNNVQKFNFSITDFDTGSIECIQQTQGQLQNMGHIPHKMRIHANDDVYEATRNRFTAAEENQKNKCTREIKPNQNEIGRKGKLKTPNFRNIPSSNAVVSKRDSIYNNSSVNKASSVAANQLTSNNNLNSYNNLATSPKLVKTNGVHQSHQPAPQQQQHQQQQQQPQQQNNHHLQHQTQLASVQAKPGYQHTIHDPPNQQQQQSALQKQSENANVASRNANGRKTGNAEYMKCNIKERLIHMLALKSYKRPELIVKLQQDGVRKEEMKCTTQILRNISTTRDGMLILHRNIWNEVQDDWPFYSEQDRQAVKRRRPQNLTPPLSSDGGSSASGQSPSSTHNGNSPQSGSKRPVVPGTEETTATPYSKKQRISHYKKDTHPDHMRPNLTPNNQDSEDGVSLSFSLVSNDVAKRIESSVCEPEREPYETGFLDGAQQMNGLGEEDFVNQFTRITTVEQRRRYKTEFDNEYKEYRRLHEVLEHASRKFAQYEEDLQHEPKDTPRYKEIQMKIIKEYDRSIKNVKFQQDKERFNYLHKKLSHIKLLVRDYDSSITNGGLCRPQENY</sequence>
<dbReference type="VEuPathDB" id="VectorBase:ADAC004116"/>
<feature type="compositionally biased region" description="Polar residues" evidence="7">
    <location>
        <begin position="280"/>
        <end position="294"/>
    </location>
</feature>
<dbReference type="SUPFAM" id="SSF144292">
    <property type="entry name" value="occludin/ELL-like"/>
    <property type="match status" value="1"/>
</dbReference>
<evidence type="ECO:0000313" key="12">
    <source>
        <dbReference type="Proteomes" id="UP000000673"/>
    </source>
</evidence>
<dbReference type="PANTHER" id="PTHR23288">
    <property type="entry name" value="OCCLUDIN AND RNA POLYMERASE II ELONGATION FACTOR ELL"/>
    <property type="match status" value="1"/>
</dbReference>
<dbReference type="GO" id="GO:0032968">
    <property type="term" value="P:positive regulation of transcription elongation by RNA polymerase II"/>
    <property type="evidence" value="ECO:0007669"/>
    <property type="project" value="TreeGrafter"/>
</dbReference>
<dbReference type="Pfam" id="PF10390">
    <property type="entry name" value="ELL"/>
    <property type="match status" value="1"/>
</dbReference>
<keyword evidence="12" id="KW-1185">Reference proteome</keyword>
<dbReference type="Pfam" id="PF07303">
    <property type="entry name" value="Occludin_ELL"/>
    <property type="match status" value="1"/>
</dbReference>
<keyword evidence="8" id="KW-0472">Membrane</keyword>